<proteinExistence type="predicted"/>
<dbReference type="PROSITE" id="PS50405">
    <property type="entry name" value="GST_CTER"/>
    <property type="match status" value="1"/>
</dbReference>
<gene>
    <name evidence="4" type="primary">GST</name>
    <name evidence="4" type="ORF">SNAT2548_LOCUS11324</name>
</gene>
<dbReference type="PANTHER" id="PTHR11571">
    <property type="entry name" value="GLUTATHIONE S-TRANSFERASE"/>
    <property type="match status" value="1"/>
</dbReference>
<dbReference type="PANTHER" id="PTHR11571:SF150">
    <property type="entry name" value="GLUTATHIONE S-TRANSFERASE"/>
    <property type="match status" value="1"/>
</dbReference>
<dbReference type="Gene3D" id="3.40.30.10">
    <property type="entry name" value="Glutaredoxin"/>
    <property type="match status" value="1"/>
</dbReference>
<dbReference type="Proteomes" id="UP000604046">
    <property type="component" value="Unassembled WGS sequence"/>
</dbReference>
<dbReference type="CDD" id="cd03192">
    <property type="entry name" value="GST_C_Sigma_like"/>
    <property type="match status" value="1"/>
</dbReference>
<name>A0A812LM41_9DINO</name>
<feature type="coiled-coil region" evidence="1">
    <location>
        <begin position="116"/>
        <end position="143"/>
    </location>
</feature>
<dbReference type="CDD" id="cd03039">
    <property type="entry name" value="GST_N_Sigma_like"/>
    <property type="match status" value="1"/>
</dbReference>
<evidence type="ECO:0000313" key="5">
    <source>
        <dbReference type="Proteomes" id="UP000604046"/>
    </source>
</evidence>
<keyword evidence="1" id="KW-0175">Coiled coil</keyword>
<evidence type="ECO:0000256" key="1">
    <source>
        <dbReference type="SAM" id="Coils"/>
    </source>
</evidence>
<dbReference type="OrthoDB" id="420389at2759"/>
<dbReference type="InterPro" id="IPR004046">
    <property type="entry name" value="GST_C"/>
</dbReference>
<sequence>MDCFCAAAPKVMKSYKLVYFDARGVAETCRCLFAAAQQPYEDIRLSLTFGKPGDFSTISRPEFDEMKSKGELDISLGKVPLLEVDGKKIGQSKAIERYLAADFGMMGGSSVEAAQIDQLGETIRDLKDAYQKAKGVKEEEKAAAMEKWFKEELPEWVRKAEKSLPPGTGPFLVGGKLSLADIQWYGLLLAPSGFFDNTEGAKASFQDSPRMKAALLAVDALPQLQEYFAKRKQTMF</sequence>
<dbReference type="InterPro" id="IPR036282">
    <property type="entry name" value="Glutathione-S-Trfase_C_sf"/>
</dbReference>
<dbReference type="Gene3D" id="1.20.1050.10">
    <property type="match status" value="1"/>
</dbReference>
<dbReference type="SUPFAM" id="SSF52833">
    <property type="entry name" value="Thioredoxin-like"/>
    <property type="match status" value="1"/>
</dbReference>
<organism evidence="4 5">
    <name type="scientific">Symbiodinium natans</name>
    <dbReference type="NCBI Taxonomy" id="878477"/>
    <lineage>
        <taxon>Eukaryota</taxon>
        <taxon>Sar</taxon>
        <taxon>Alveolata</taxon>
        <taxon>Dinophyceae</taxon>
        <taxon>Suessiales</taxon>
        <taxon>Symbiodiniaceae</taxon>
        <taxon>Symbiodinium</taxon>
    </lineage>
</organism>
<dbReference type="GO" id="GO:0006749">
    <property type="term" value="P:glutathione metabolic process"/>
    <property type="evidence" value="ECO:0007669"/>
    <property type="project" value="TreeGrafter"/>
</dbReference>
<protein>
    <submittedName>
        <fullName evidence="4">GST protein</fullName>
    </submittedName>
</protein>
<dbReference type="SFLD" id="SFLDG00363">
    <property type="entry name" value="AMPS_(cytGST):_Alpha-__Mu-__Pi"/>
    <property type="match status" value="1"/>
</dbReference>
<dbReference type="AlphaFoldDB" id="A0A812LM41"/>
<dbReference type="PROSITE" id="PS50404">
    <property type="entry name" value="GST_NTER"/>
    <property type="match status" value="1"/>
</dbReference>
<dbReference type="Pfam" id="PF02798">
    <property type="entry name" value="GST_N"/>
    <property type="match status" value="1"/>
</dbReference>
<accession>A0A812LM41</accession>
<dbReference type="InterPro" id="IPR050213">
    <property type="entry name" value="GST_superfamily"/>
</dbReference>
<dbReference type="InterPro" id="IPR040079">
    <property type="entry name" value="Glutathione_S-Trfase"/>
</dbReference>
<dbReference type="Pfam" id="PF14497">
    <property type="entry name" value="GST_C_3"/>
    <property type="match status" value="1"/>
</dbReference>
<evidence type="ECO:0000259" key="3">
    <source>
        <dbReference type="PROSITE" id="PS50405"/>
    </source>
</evidence>
<dbReference type="GO" id="GO:0004364">
    <property type="term" value="F:glutathione transferase activity"/>
    <property type="evidence" value="ECO:0007669"/>
    <property type="project" value="TreeGrafter"/>
</dbReference>
<evidence type="ECO:0000313" key="4">
    <source>
        <dbReference type="EMBL" id="CAE7243684.1"/>
    </source>
</evidence>
<dbReference type="SUPFAM" id="SSF47616">
    <property type="entry name" value="GST C-terminal domain-like"/>
    <property type="match status" value="1"/>
</dbReference>
<dbReference type="EMBL" id="CAJNDS010001002">
    <property type="protein sequence ID" value="CAE7243684.1"/>
    <property type="molecule type" value="Genomic_DNA"/>
</dbReference>
<dbReference type="InterPro" id="IPR036249">
    <property type="entry name" value="Thioredoxin-like_sf"/>
</dbReference>
<dbReference type="InterPro" id="IPR010987">
    <property type="entry name" value="Glutathione-S-Trfase_C-like"/>
</dbReference>
<feature type="domain" description="GST C-terminal" evidence="3">
    <location>
        <begin position="109"/>
        <end position="236"/>
    </location>
</feature>
<feature type="domain" description="GST N-terminal" evidence="2">
    <location>
        <begin position="13"/>
        <end position="107"/>
    </location>
</feature>
<dbReference type="SFLD" id="SFLDG01205">
    <property type="entry name" value="AMPS.1"/>
    <property type="match status" value="1"/>
</dbReference>
<evidence type="ECO:0000259" key="2">
    <source>
        <dbReference type="PROSITE" id="PS50404"/>
    </source>
</evidence>
<keyword evidence="5" id="KW-1185">Reference proteome</keyword>
<dbReference type="InterPro" id="IPR004045">
    <property type="entry name" value="Glutathione_S-Trfase_N"/>
</dbReference>
<dbReference type="SFLD" id="SFLDS00019">
    <property type="entry name" value="Glutathione_Transferase_(cytos"/>
    <property type="match status" value="1"/>
</dbReference>
<reference evidence="4" key="1">
    <citation type="submission" date="2021-02" db="EMBL/GenBank/DDBJ databases">
        <authorList>
            <person name="Dougan E. K."/>
            <person name="Rhodes N."/>
            <person name="Thang M."/>
            <person name="Chan C."/>
        </authorList>
    </citation>
    <scope>NUCLEOTIDE SEQUENCE</scope>
</reference>
<comment type="caution">
    <text evidence="4">The sequence shown here is derived from an EMBL/GenBank/DDBJ whole genome shotgun (WGS) entry which is preliminary data.</text>
</comment>